<dbReference type="PANTHER" id="PTHR32194:SF10">
    <property type="entry name" value="PROTEASOME SUBUNIT BETA TYPE-3"/>
    <property type="match status" value="1"/>
</dbReference>
<keyword evidence="1" id="KW-0732">Signal</keyword>
<proteinExistence type="predicted"/>
<dbReference type="InterPro" id="IPR023333">
    <property type="entry name" value="Proteasome_suB-type"/>
</dbReference>
<dbReference type="EMBL" id="CAKOGP040001668">
    <property type="protein sequence ID" value="CAJ1946381.1"/>
    <property type="molecule type" value="Genomic_DNA"/>
</dbReference>
<feature type="signal peptide" evidence="1">
    <location>
        <begin position="1"/>
        <end position="25"/>
    </location>
</feature>
<evidence type="ECO:0000313" key="2">
    <source>
        <dbReference type="EMBL" id="CAJ1946381.1"/>
    </source>
</evidence>
<gene>
    <name evidence="2" type="ORF">CYCCA115_LOCUS10525</name>
</gene>
<dbReference type="Pfam" id="PF00227">
    <property type="entry name" value="Proteasome"/>
    <property type="match status" value="1"/>
</dbReference>
<dbReference type="GO" id="GO:0005737">
    <property type="term" value="C:cytoplasm"/>
    <property type="evidence" value="ECO:0007669"/>
    <property type="project" value="TreeGrafter"/>
</dbReference>
<dbReference type="SUPFAM" id="SSF56235">
    <property type="entry name" value="N-terminal nucleophile aminohydrolases (Ntn hydrolases)"/>
    <property type="match status" value="1"/>
</dbReference>
<evidence type="ECO:0000256" key="1">
    <source>
        <dbReference type="SAM" id="SignalP"/>
    </source>
</evidence>
<dbReference type="Proteomes" id="UP001295423">
    <property type="component" value="Unassembled WGS sequence"/>
</dbReference>
<keyword evidence="3" id="KW-1185">Reference proteome</keyword>
<dbReference type="GO" id="GO:0051603">
    <property type="term" value="P:proteolysis involved in protein catabolic process"/>
    <property type="evidence" value="ECO:0007669"/>
    <property type="project" value="InterPro"/>
</dbReference>
<evidence type="ECO:0000313" key="3">
    <source>
        <dbReference type="Proteomes" id="UP001295423"/>
    </source>
</evidence>
<feature type="chain" id="PRO_5041996723" description="Proteasome subunit beta" evidence="1">
    <location>
        <begin position="26"/>
        <end position="248"/>
    </location>
</feature>
<dbReference type="InterPro" id="IPR029055">
    <property type="entry name" value="Ntn_hydrolases_N"/>
</dbReference>
<accession>A0AAD2D1D4</accession>
<dbReference type="PANTHER" id="PTHR32194">
    <property type="entry name" value="METALLOPROTEASE TLDD"/>
    <property type="match status" value="1"/>
</dbReference>
<protein>
    <recommendedName>
        <fullName evidence="4">Proteasome subunit beta</fullName>
    </recommendedName>
</protein>
<organism evidence="2 3">
    <name type="scientific">Cylindrotheca closterium</name>
    <dbReference type="NCBI Taxonomy" id="2856"/>
    <lineage>
        <taxon>Eukaryota</taxon>
        <taxon>Sar</taxon>
        <taxon>Stramenopiles</taxon>
        <taxon>Ochrophyta</taxon>
        <taxon>Bacillariophyta</taxon>
        <taxon>Bacillariophyceae</taxon>
        <taxon>Bacillariophycidae</taxon>
        <taxon>Bacillariales</taxon>
        <taxon>Bacillariaceae</taxon>
        <taxon>Cylindrotheca</taxon>
    </lineage>
</organism>
<dbReference type="AlphaFoldDB" id="A0AAD2D1D4"/>
<dbReference type="InterPro" id="IPR001353">
    <property type="entry name" value="Proteasome_sua/b"/>
</dbReference>
<dbReference type="GO" id="GO:0005839">
    <property type="term" value="C:proteasome core complex"/>
    <property type="evidence" value="ECO:0007669"/>
    <property type="project" value="InterPro"/>
</dbReference>
<evidence type="ECO:0008006" key="4">
    <source>
        <dbReference type="Google" id="ProtNLM"/>
    </source>
</evidence>
<reference evidence="2" key="1">
    <citation type="submission" date="2023-08" db="EMBL/GenBank/DDBJ databases">
        <authorList>
            <person name="Audoor S."/>
            <person name="Bilcke G."/>
        </authorList>
    </citation>
    <scope>NUCLEOTIDE SEQUENCE</scope>
</reference>
<dbReference type="Gene3D" id="3.60.20.10">
    <property type="entry name" value="Glutamine Phosphoribosylpyrophosphate, subunit 1, domain 1"/>
    <property type="match status" value="1"/>
</dbReference>
<name>A0AAD2D1D4_9STRA</name>
<sequence>MNASNRSTFLPLILFTCSLMSIAWAQQQDPMTMNGGSLLAMAGKDCVAIALDKRFGSGPQMVNIAPRLAWTPNPQLMVAFVGLEGDVQSLSQDLQTQVRAKLNRALGFSTSLQEDSRRRYISPKALASITSHMLHRNRGRYYVEPVIAGLSTSSSPSAPCKPFLCAMDMIGAKSTSQSFVCSGAASKSLYGTAEALWKPDMDKDQLLRACGEAFQSALERDCLSGYGSLVYLITKDGITEYDLAHRND</sequence>
<comment type="caution">
    <text evidence="2">The sequence shown here is derived from an EMBL/GenBank/DDBJ whole genome shotgun (WGS) entry which is preliminary data.</text>
</comment>